<evidence type="ECO:0000313" key="3">
    <source>
        <dbReference type="Proteomes" id="UP000198981"/>
    </source>
</evidence>
<evidence type="ECO:0000313" key="2">
    <source>
        <dbReference type="EMBL" id="SCX52400.1"/>
    </source>
</evidence>
<name>A0A1G4YFW8_9ACTN</name>
<evidence type="ECO:0000256" key="1">
    <source>
        <dbReference type="SAM" id="MobiDB-lite"/>
    </source>
</evidence>
<dbReference type="InterPro" id="IPR023393">
    <property type="entry name" value="START-like_dom_sf"/>
</dbReference>
<protein>
    <submittedName>
        <fullName evidence="2">Polyketide cyclase / dehydrase and lipid transport</fullName>
    </submittedName>
</protein>
<dbReference type="AlphaFoldDB" id="A0A1G4YFW8"/>
<dbReference type="OrthoDB" id="4618973at2"/>
<dbReference type="RefSeq" id="WP_092805222.1">
    <property type="nucleotide sequence ID" value="NZ_FMUH01000004.1"/>
</dbReference>
<dbReference type="Proteomes" id="UP000198981">
    <property type="component" value="Unassembled WGS sequence"/>
</dbReference>
<dbReference type="InterPro" id="IPR019587">
    <property type="entry name" value="Polyketide_cyclase/dehydratase"/>
</dbReference>
<keyword evidence="3" id="KW-1185">Reference proteome</keyword>
<sequence>MARQRTVSDSVLAAATPAAVYAVVADPTRTPEWSPENRGARTGGAGPLPVGAVFTGANERRGFRWITECVVTAAEPGERFAFRVRAIGGARRRLRTRIATWEHRLEPAELPGGGSGTRVTQTWTDDRTMPDAVARVFDAVATRGPFADFQRRNLATSLQRLKAVVETPTPA</sequence>
<dbReference type="Pfam" id="PF10604">
    <property type="entry name" value="Polyketide_cyc2"/>
    <property type="match status" value="1"/>
</dbReference>
<gene>
    <name evidence="2" type="ORF">SAMN03159343_2764</name>
</gene>
<dbReference type="EMBL" id="FMUH01000004">
    <property type="protein sequence ID" value="SCX52400.1"/>
    <property type="molecule type" value="Genomic_DNA"/>
</dbReference>
<proteinExistence type="predicted"/>
<dbReference type="CDD" id="cd07812">
    <property type="entry name" value="SRPBCC"/>
    <property type="match status" value="1"/>
</dbReference>
<reference evidence="3" key="1">
    <citation type="submission" date="2016-10" db="EMBL/GenBank/DDBJ databases">
        <authorList>
            <person name="Varghese N."/>
            <person name="Submissions S."/>
        </authorList>
    </citation>
    <scope>NUCLEOTIDE SEQUENCE [LARGE SCALE GENOMIC DNA]</scope>
    <source>
        <strain evidence="3">DSM 45722</strain>
    </source>
</reference>
<organism evidence="2 3">
    <name type="scientific">Klenkia marina</name>
    <dbReference type="NCBI Taxonomy" id="1960309"/>
    <lineage>
        <taxon>Bacteria</taxon>
        <taxon>Bacillati</taxon>
        <taxon>Actinomycetota</taxon>
        <taxon>Actinomycetes</taxon>
        <taxon>Geodermatophilales</taxon>
        <taxon>Geodermatophilaceae</taxon>
        <taxon>Klenkia</taxon>
    </lineage>
</organism>
<dbReference type="Gene3D" id="3.30.530.20">
    <property type="match status" value="1"/>
</dbReference>
<dbReference type="STRING" id="1960309.SAMN03159343_2764"/>
<dbReference type="SUPFAM" id="SSF55961">
    <property type="entry name" value="Bet v1-like"/>
    <property type="match status" value="1"/>
</dbReference>
<accession>A0A1G4YFW8</accession>
<feature type="region of interest" description="Disordered" evidence="1">
    <location>
        <begin position="28"/>
        <end position="47"/>
    </location>
</feature>